<dbReference type="Gene3D" id="2.30.29.30">
    <property type="entry name" value="Pleckstrin-homology domain (PH domain)/Phosphotyrosine-binding domain (PTB)"/>
    <property type="match status" value="1"/>
</dbReference>
<dbReference type="GO" id="GO:0090162">
    <property type="term" value="P:establishment of epithelial cell polarity"/>
    <property type="evidence" value="ECO:0007669"/>
    <property type="project" value="InterPro"/>
</dbReference>
<feature type="compositionally biased region" description="Polar residues" evidence="1">
    <location>
        <begin position="255"/>
        <end position="284"/>
    </location>
</feature>
<dbReference type="SUPFAM" id="SSF50729">
    <property type="entry name" value="PH domain-like"/>
    <property type="match status" value="1"/>
</dbReference>
<protein>
    <submittedName>
        <fullName evidence="3">Putative FERM domain-containing protein 4A-like isoform X5</fullName>
    </submittedName>
</protein>
<dbReference type="EMBL" id="QCYY01002499">
    <property type="protein sequence ID" value="ROT69927.1"/>
    <property type="molecule type" value="Genomic_DNA"/>
</dbReference>
<accession>A0A423T0C3</accession>
<gene>
    <name evidence="3" type="ORF">C7M84_011851</name>
</gene>
<reference evidence="3 4" key="1">
    <citation type="submission" date="2018-04" db="EMBL/GenBank/DDBJ databases">
        <authorList>
            <person name="Zhang X."/>
            <person name="Yuan J."/>
            <person name="Li F."/>
            <person name="Xiang J."/>
        </authorList>
    </citation>
    <scope>NUCLEOTIDE SEQUENCE [LARGE SCALE GENOMIC DNA]</scope>
    <source>
        <tissue evidence="3">Muscle</tissue>
    </source>
</reference>
<dbReference type="InterPro" id="IPR000299">
    <property type="entry name" value="FERM_domain"/>
</dbReference>
<dbReference type="InterPro" id="IPR011993">
    <property type="entry name" value="PH-like_dom_sf"/>
</dbReference>
<name>A0A423T0C3_PENVA</name>
<feature type="compositionally biased region" description="Basic and acidic residues" evidence="1">
    <location>
        <begin position="201"/>
        <end position="211"/>
    </location>
</feature>
<dbReference type="PANTHER" id="PTHR46079">
    <property type="entry name" value="FERM DOMAIN-CONTAINING PROTEIN 4"/>
    <property type="match status" value="1"/>
</dbReference>
<evidence type="ECO:0000313" key="3">
    <source>
        <dbReference type="EMBL" id="ROT69927.1"/>
    </source>
</evidence>
<dbReference type="Proteomes" id="UP000283509">
    <property type="component" value="Unassembled WGS sequence"/>
</dbReference>
<feature type="compositionally biased region" description="Low complexity" evidence="1">
    <location>
        <begin position="159"/>
        <end position="178"/>
    </location>
</feature>
<dbReference type="InterPro" id="IPR018980">
    <property type="entry name" value="FERM_PH-like_C"/>
</dbReference>
<sequence length="373" mass="41282">MSVVERVPTYGVHYYEVRDRSNLPWYLGISYRGIAQYDYLDKRKPRRVFLVVHTLSSFNLYEDAIEDSRDNHDDLLAAITEATTQVSVSRRTFGPGNVSVYVWFAETQALCKAIWSMAIAQHQFYLDCKTSRNEVSGVREFPELAVELSRSCVSLSTHSSSSNLSRSGSHSSLVNNSLAGVGGYDENTNPNNTTVSSSQESPRDHLRDSLRESTITEGVSLSPALSPTLQSPQGHPYHHLHQSEQGHGGPLTRGHSISSGGVHSAPTSPHKQPNASSRSASPNRPHSGYIPSSVYTRSQYRSQQYPTLSTRSQSVPADEGRVPHPRTTNGAYPVPDPGIVLLKHPEVSTTYPNNALPLLVIVWMTWEPNPYQQ</sequence>
<feature type="compositionally biased region" description="Low complexity" evidence="1">
    <location>
        <begin position="187"/>
        <end position="198"/>
    </location>
</feature>
<organism evidence="3 4">
    <name type="scientific">Penaeus vannamei</name>
    <name type="common">Whiteleg shrimp</name>
    <name type="synonym">Litopenaeus vannamei</name>
    <dbReference type="NCBI Taxonomy" id="6689"/>
    <lineage>
        <taxon>Eukaryota</taxon>
        <taxon>Metazoa</taxon>
        <taxon>Ecdysozoa</taxon>
        <taxon>Arthropoda</taxon>
        <taxon>Crustacea</taxon>
        <taxon>Multicrustacea</taxon>
        <taxon>Malacostraca</taxon>
        <taxon>Eumalacostraca</taxon>
        <taxon>Eucarida</taxon>
        <taxon>Decapoda</taxon>
        <taxon>Dendrobranchiata</taxon>
        <taxon>Penaeoidea</taxon>
        <taxon>Penaeidae</taxon>
        <taxon>Penaeus</taxon>
    </lineage>
</organism>
<evidence type="ECO:0000313" key="4">
    <source>
        <dbReference type="Proteomes" id="UP000283509"/>
    </source>
</evidence>
<dbReference type="OrthoDB" id="10063592at2759"/>
<evidence type="ECO:0000259" key="2">
    <source>
        <dbReference type="PROSITE" id="PS50057"/>
    </source>
</evidence>
<dbReference type="AlphaFoldDB" id="A0A423T0C3"/>
<dbReference type="SMART" id="SM01196">
    <property type="entry name" value="FERM_C"/>
    <property type="match status" value="1"/>
</dbReference>
<comment type="caution">
    <text evidence="3">The sequence shown here is derived from an EMBL/GenBank/DDBJ whole genome shotgun (WGS) entry which is preliminary data.</text>
</comment>
<reference evidence="3 4" key="2">
    <citation type="submission" date="2019-01" db="EMBL/GenBank/DDBJ databases">
        <title>The decoding of complex shrimp genome reveals the adaptation for benthos swimmer, frequently molting mechanism and breeding impact on genome.</title>
        <authorList>
            <person name="Sun Y."/>
            <person name="Gao Y."/>
            <person name="Yu Y."/>
        </authorList>
    </citation>
    <scope>NUCLEOTIDE SEQUENCE [LARGE SCALE GENOMIC DNA]</scope>
    <source>
        <tissue evidence="3">Muscle</tissue>
    </source>
</reference>
<dbReference type="PROSITE" id="PS50057">
    <property type="entry name" value="FERM_3"/>
    <property type="match status" value="1"/>
</dbReference>
<evidence type="ECO:0000256" key="1">
    <source>
        <dbReference type="SAM" id="MobiDB-lite"/>
    </source>
</evidence>
<proteinExistence type="predicted"/>
<keyword evidence="4" id="KW-1185">Reference proteome</keyword>
<feature type="domain" description="FERM" evidence="2">
    <location>
        <begin position="1"/>
        <end position="129"/>
    </location>
</feature>
<feature type="region of interest" description="Disordered" evidence="1">
    <location>
        <begin position="159"/>
        <end position="332"/>
    </location>
</feature>
<dbReference type="PANTHER" id="PTHR46079:SF2">
    <property type="entry name" value="FERM DOMAIN-CONTAINING PROTEIN"/>
    <property type="match status" value="1"/>
</dbReference>
<feature type="compositionally biased region" description="Polar residues" evidence="1">
    <location>
        <begin position="212"/>
        <end position="233"/>
    </location>
</feature>
<dbReference type="InterPro" id="IPR047176">
    <property type="entry name" value="FRMD4A/B"/>
</dbReference>
<feature type="compositionally biased region" description="Polar residues" evidence="1">
    <location>
        <begin position="293"/>
        <end position="315"/>
    </location>
</feature>